<proteinExistence type="predicted"/>
<dbReference type="EMBL" id="FXTO01000034">
    <property type="protein sequence ID" value="SMO97031.1"/>
    <property type="molecule type" value="Genomic_DNA"/>
</dbReference>
<dbReference type="AlphaFoldDB" id="A0A521FNJ9"/>
<evidence type="ECO:0000313" key="1">
    <source>
        <dbReference type="EMBL" id="SMO97031.1"/>
    </source>
</evidence>
<keyword evidence="2" id="KW-1185">Reference proteome</keyword>
<protein>
    <submittedName>
        <fullName evidence="1">Uncharacterized protein</fullName>
    </submittedName>
</protein>
<dbReference type="RefSeq" id="WP_142494628.1">
    <property type="nucleotide sequence ID" value="NZ_FXTO01000034.1"/>
</dbReference>
<organism evidence="1 2">
    <name type="scientific">Thalassovita litoralis</name>
    <dbReference type="NCBI Taxonomy" id="1010611"/>
    <lineage>
        <taxon>Bacteria</taxon>
        <taxon>Pseudomonadati</taxon>
        <taxon>Pseudomonadota</taxon>
        <taxon>Alphaproteobacteria</taxon>
        <taxon>Rhodobacterales</taxon>
        <taxon>Roseobacteraceae</taxon>
        <taxon>Thalassovita</taxon>
    </lineage>
</organism>
<reference evidence="1 2" key="1">
    <citation type="submission" date="2017-05" db="EMBL/GenBank/DDBJ databases">
        <authorList>
            <person name="Varghese N."/>
            <person name="Submissions S."/>
        </authorList>
    </citation>
    <scope>NUCLEOTIDE SEQUENCE [LARGE SCALE GENOMIC DNA]</scope>
    <source>
        <strain evidence="1 2">DSM 29506</strain>
    </source>
</reference>
<evidence type="ECO:0000313" key="2">
    <source>
        <dbReference type="Proteomes" id="UP000316030"/>
    </source>
</evidence>
<sequence length="219" mass="23665">MRLWPGLGIALFCFLASPVLAGAWQREKGRWFMSTSSSFTIGEYGYRGYYGAYYGEYGLTDTLTLGIDAGVSETGVATVLFFTRQPVWQGKKGGRLALEIASGTSGGMPVVRPGLSWGQGLQTEWGPGRFAIDAALTQNMTTGIFTYKVDTTIGISPSDRWKAIMQFQAEFSPGLSQSLKIAPSVVMRVGKTTQLELGVSQSLLDGGQTGVKLGLWMDF</sequence>
<accession>A0A521FNJ9</accession>
<name>A0A521FNJ9_9RHOB</name>
<dbReference type="OrthoDB" id="7857490at2"/>
<gene>
    <name evidence="1" type="ORF">SAMN06265173_13421</name>
</gene>
<dbReference type="Proteomes" id="UP000316030">
    <property type="component" value="Unassembled WGS sequence"/>
</dbReference>